<dbReference type="GO" id="GO:0016987">
    <property type="term" value="F:sigma factor activity"/>
    <property type="evidence" value="ECO:0007669"/>
    <property type="project" value="InterPro"/>
</dbReference>
<comment type="caution">
    <text evidence="2">The sequence shown here is derived from an EMBL/GenBank/DDBJ whole genome shotgun (WGS) entry which is preliminary data.</text>
</comment>
<proteinExistence type="predicted"/>
<sequence>MDHLHDHDAENRLESNYARYLGGIEQTIEDSYTQDCMMSYTPDIVEKIAPTDFKKMERKRLQEEIQKLTFNQRKVIEHYYFLNKNQQQIARDLRMSHAEITKTLKRAFAVMKEVY</sequence>
<dbReference type="GO" id="GO:0006352">
    <property type="term" value="P:DNA-templated transcription initiation"/>
    <property type="evidence" value="ECO:0007669"/>
    <property type="project" value="InterPro"/>
</dbReference>
<evidence type="ECO:0000259" key="1">
    <source>
        <dbReference type="Pfam" id="PF08281"/>
    </source>
</evidence>
<evidence type="ECO:0000313" key="3">
    <source>
        <dbReference type="Proteomes" id="UP000249070"/>
    </source>
</evidence>
<evidence type="ECO:0000313" key="2">
    <source>
        <dbReference type="EMBL" id="PZM55152.1"/>
    </source>
</evidence>
<name>A0AB73TNE1_ENTFC</name>
<dbReference type="GO" id="GO:0003677">
    <property type="term" value="F:DNA binding"/>
    <property type="evidence" value="ECO:0007669"/>
    <property type="project" value="InterPro"/>
</dbReference>
<gene>
    <name evidence="2" type="ORF">DKP91_10940</name>
</gene>
<dbReference type="InterPro" id="IPR013324">
    <property type="entry name" value="RNA_pol_sigma_r3/r4-like"/>
</dbReference>
<dbReference type="AlphaFoldDB" id="A0AB73TNE1"/>
<accession>A0AB73TNE1</accession>
<dbReference type="EMBL" id="QHGU01000059">
    <property type="protein sequence ID" value="PZM55152.1"/>
    <property type="molecule type" value="Genomic_DNA"/>
</dbReference>
<dbReference type="Proteomes" id="UP000249070">
    <property type="component" value="Unassembled WGS sequence"/>
</dbReference>
<dbReference type="Pfam" id="PF08281">
    <property type="entry name" value="Sigma70_r4_2"/>
    <property type="match status" value="1"/>
</dbReference>
<feature type="domain" description="RNA polymerase sigma factor 70 region 4 type 2" evidence="1">
    <location>
        <begin position="59"/>
        <end position="108"/>
    </location>
</feature>
<dbReference type="InterPro" id="IPR013249">
    <property type="entry name" value="RNA_pol_sigma70_r4_t2"/>
</dbReference>
<dbReference type="Gene3D" id="1.20.140.160">
    <property type="match status" value="1"/>
</dbReference>
<dbReference type="RefSeq" id="WP_086312436.1">
    <property type="nucleotide sequence ID" value="NZ_CAMRQY010000002.1"/>
</dbReference>
<dbReference type="SUPFAM" id="SSF88659">
    <property type="entry name" value="Sigma3 and sigma4 domains of RNA polymerase sigma factors"/>
    <property type="match status" value="1"/>
</dbReference>
<reference evidence="2 3" key="1">
    <citation type="submission" date="2018-05" db="EMBL/GenBank/DDBJ databases">
        <title>Vancomycin-resistant Enterococcus faecium strain from Chelyabinsk, Russia.</title>
        <authorList>
            <person name="Gostev V."/>
            <person name="Goncharov A."/>
            <person name="Kolodzhieva V."/>
            <person name="Suvorov A."/>
            <person name="Sidorenko S."/>
            <person name="Zueva L."/>
        </authorList>
    </citation>
    <scope>NUCLEOTIDE SEQUENCE [LARGE SCALE GENOMIC DNA]</scope>
    <source>
        <strain evidence="2 3">20</strain>
    </source>
</reference>
<protein>
    <submittedName>
        <fullName evidence="2">Sigma-70 family RNA polymerase sigma factor</fullName>
    </submittedName>
</protein>
<organism evidence="2 3">
    <name type="scientific">Enterococcus faecium</name>
    <name type="common">Streptococcus faecium</name>
    <dbReference type="NCBI Taxonomy" id="1352"/>
    <lineage>
        <taxon>Bacteria</taxon>
        <taxon>Bacillati</taxon>
        <taxon>Bacillota</taxon>
        <taxon>Bacilli</taxon>
        <taxon>Lactobacillales</taxon>
        <taxon>Enterococcaceae</taxon>
        <taxon>Enterococcus</taxon>
    </lineage>
</organism>